<sequence>MSAVPFSTRCDFVGKRPKASVQVLPVPQRLFDCYSDTTIRTCHWCSQTQVGMACKAVFIILTDFEQFSKFELFFSMDGLFLFDLPFVSCSR</sequence>
<keyword evidence="2" id="KW-1185">Reference proteome</keyword>
<dbReference type="Proteomes" id="UP000824782">
    <property type="component" value="Unassembled WGS sequence"/>
</dbReference>
<reference evidence="1" key="1">
    <citation type="thesis" date="2020" institute="ProQuest LLC" country="789 East Eisenhower Parkway, Ann Arbor, MI, USA">
        <title>Comparative Genomics and Chromosome Evolution.</title>
        <authorList>
            <person name="Mudd A.B."/>
        </authorList>
    </citation>
    <scope>NUCLEOTIDE SEQUENCE</scope>
    <source>
        <strain evidence="1">237g6f4</strain>
        <tissue evidence="1">Blood</tissue>
    </source>
</reference>
<dbReference type="AlphaFoldDB" id="A0AAV7BUN7"/>
<evidence type="ECO:0000313" key="2">
    <source>
        <dbReference type="Proteomes" id="UP000824782"/>
    </source>
</evidence>
<evidence type="ECO:0000313" key="1">
    <source>
        <dbReference type="EMBL" id="KAG8576395.1"/>
    </source>
</evidence>
<proteinExistence type="predicted"/>
<dbReference type="EMBL" id="WNYA01000004">
    <property type="protein sequence ID" value="KAG8576395.1"/>
    <property type="molecule type" value="Genomic_DNA"/>
</dbReference>
<comment type="caution">
    <text evidence="1">The sequence shown here is derived from an EMBL/GenBank/DDBJ whole genome shotgun (WGS) entry which is preliminary data.</text>
</comment>
<accession>A0AAV7BUN7</accession>
<name>A0AAV7BUN7_ENGPU</name>
<organism evidence="1 2">
    <name type="scientific">Engystomops pustulosus</name>
    <name type="common">Tungara frog</name>
    <name type="synonym">Physalaemus pustulosus</name>
    <dbReference type="NCBI Taxonomy" id="76066"/>
    <lineage>
        <taxon>Eukaryota</taxon>
        <taxon>Metazoa</taxon>
        <taxon>Chordata</taxon>
        <taxon>Craniata</taxon>
        <taxon>Vertebrata</taxon>
        <taxon>Euteleostomi</taxon>
        <taxon>Amphibia</taxon>
        <taxon>Batrachia</taxon>
        <taxon>Anura</taxon>
        <taxon>Neobatrachia</taxon>
        <taxon>Hyloidea</taxon>
        <taxon>Leptodactylidae</taxon>
        <taxon>Leiuperinae</taxon>
        <taxon>Engystomops</taxon>
    </lineage>
</organism>
<gene>
    <name evidence="1" type="ORF">GDO81_009844</name>
</gene>
<protein>
    <submittedName>
        <fullName evidence="1">Uncharacterized protein</fullName>
    </submittedName>
</protein>